<dbReference type="AlphaFoldDB" id="A0AAD2HJS6"/>
<proteinExistence type="predicted"/>
<evidence type="ECO:0000313" key="2">
    <source>
        <dbReference type="Proteomes" id="UP001295794"/>
    </source>
</evidence>
<organism evidence="1 2">
    <name type="scientific">Mycena citricolor</name>
    <dbReference type="NCBI Taxonomy" id="2018698"/>
    <lineage>
        <taxon>Eukaryota</taxon>
        <taxon>Fungi</taxon>
        <taxon>Dikarya</taxon>
        <taxon>Basidiomycota</taxon>
        <taxon>Agaricomycotina</taxon>
        <taxon>Agaricomycetes</taxon>
        <taxon>Agaricomycetidae</taxon>
        <taxon>Agaricales</taxon>
        <taxon>Marasmiineae</taxon>
        <taxon>Mycenaceae</taxon>
        <taxon>Mycena</taxon>
    </lineage>
</organism>
<comment type="caution">
    <text evidence="1">The sequence shown here is derived from an EMBL/GenBank/DDBJ whole genome shotgun (WGS) entry which is preliminary data.</text>
</comment>
<evidence type="ECO:0000313" key="1">
    <source>
        <dbReference type="EMBL" id="CAK5276286.1"/>
    </source>
</evidence>
<accession>A0AAD2HJS6</accession>
<name>A0AAD2HJS6_9AGAR</name>
<gene>
    <name evidence="1" type="ORF">MYCIT1_LOCUS24408</name>
</gene>
<dbReference type="Proteomes" id="UP001295794">
    <property type="component" value="Unassembled WGS sequence"/>
</dbReference>
<reference evidence="1" key="1">
    <citation type="submission" date="2023-11" db="EMBL/GenBank/DDBJ databases">
        <authorList>
            <person name="De Vega J J."/>
            <person name="De Vega J J."/>
        </authorList>
    </citation>
    <scope>NUCLEOTIDE SEQUENCE</scope>
</reference>
<keyword evidence="2" id="KW-1185">Reference proteome</keyword>
<protein>
    <submittedName>
        <fullName evidence="1">Uncharacterized protein</fullName>
    </submittedName>
</protein>
<dbReference type="EMBL" id="CAVNYO010000405">
    <property type="protein sequence ID" value="CAK5276286.1"/>
    <property type="molecule type" value="Genomic_DNA"/>
</dbReference>
<sequence length="56" mass="6091">MSSSSCNIENAAHCSALQPKFPSAENDPFEKSPQQKIPFGELSRSKRLSLIALSLV</sequence>